<evidence type="ECO:0000256" key="2">
    <source>
        <dbReference type="ARBA" id="ARBA00022695"/>
    </source>
</evidence>
<feature type="region of interest" description="Disordered" evidence="7">
    <location>
        <begin position="152"/>
        <end position="188"/>
    </location>
</feature>
<evidence type="ECO:0000256" key="5">
    <source>
        <dbReference type="ARBA" id="ARBA00022801"/>
    </source>
</evidence>
<dbReference type="GO" id="GO:0003964">
    <property type="term" value="F:RNA-directed DNA polymerase activity"/>
    <property type="evidence" value="ECO:0007669"/>
    <property type="project" value="UniProtKB-KW"/>
</dbReference>
<dbReference type="Proteomes" id="UP000245207">
    <property type="component" value="Unassembled WGS sequence"/>
</dbReference>
<dbReference type="Pfam" id="PF17917">
    <property type="entry name" value="RT_RNaseH"/>
    <property type="match status" value="1"/>
</dbReference>
<dbReference type="AlphaFoldDB" id="A0A2U1LPN2"/>
<keyword evidence="5" id="KW-0378">Hydrolase</keyword>
<comment type="caution">
    <text evidence="9">The sequence shown here is derived from an EMBL/GenBank/DDBJ whole genome shotgun (WGS) entry which is preliminary data.</text>
</comment>
<dbReference type="PANTHER" id="PTHR48475">
    <property type="entry name" value="RIBONUCLEASE H"/>
    <property type="match status" value="1"/>
</dbReference>
<keyword evidence="3" id="KW-0540">Nuclease</keyword>
<keyword evidence="6" id="KW-0695">RNA-directed DNA polymerase</keyword>
<feature type="compositionally biased region" description="Basic residues" evidence="7">
    <location>
        <begin position="169"/>
        <end position="186"/>
    </location>
</feature>
<dbReference type="GO" id="GO:0004519">
    <property type="term" value="F:endonuclease activity"/>
    <property type="evidence" value="ECO:0007669"/>
    <property type="project" value="UniProtKB-KW"/>
</dbReference>
<dbReference type="OrthoDB" id="673934at2759"/>
<protein>
    <recommendedName>
        <fullName evidence="8">Reverse transcriptase RNase H-like domain-containing protein</fullName>
    </recommendedName>
</protein>
<keyword evidence="1" id="KW-0808">Transferase</keyword>
<evidence type="ECO:0000256" key="7">
    <source>
        <dbReference type="SAM" id="MobiDB-lite"/>
    </source>
</evidence>
<evidence type="ECO:0000313" key="10">
    <source>
        <dbReference type="Proteomes" id="UP000245207"/>
    </source>
</evidence>
<evidence type="ECO:0000256" key="1">
    <source>
        <dbReference type="ARBA" id="ARBA00022679"/>
    </source>
</evidence>
<dbReference type="STRING" id="35608.A0A2U1LPN2"/>
<evidence type="ECO:0000256" key="3">
    <source>
        <dbReference type="ARBA" id="ARBA00022722"/>
    </source>
</evidence>
<name>A0A2U1LPN2_ARTAN</name>
<sequence>MGISEISYRWSMEAKAAFQRWKECMEILPTVAALAKGEILFLHLATPFDGVSAILLAERRKVQIPIYFASRVLQGIERSYVESERLILALVHATRHLRRYFKDYPIRVLTDKPIEWTFLKPDRSRRMAKWAMELEEYDIQYEMDKLVESQTHVSPELSQSSVSSNKGTFRAKRRGKPHFGNSKKRITLPNPKEDKCLLETSSLVLNLKLSSKLQQIDFGLSQGYNPLLSKTQSS</sequence>
<feature type="domain" description="Reverse transcriptase RNase H-like" evidence="8">
    <location>
        <begin position="49"/>
        <end position="137"/>
    </location>
</feature>
<evidence type="ECO:0000259" key="8">
    <source>
        <dbReference type="Pfam" id="PF17917"/>
    </source>
</evidence>
<dbReference type="PANTHER" id="PTHR48475:SF2">
    <property type="entry name" value="RIBONUCLEASE H"/>
    <property type="match status" value="1"/>
</dbReference>
<dbReference type="SUPFAM" id="SSF56672">
    <property type="entry name" value="DNA/RNA polymerases"/>
    <property type="match status" value="1"/>
</dbReference>
<gene>
    <name evidence="9" type="ORF">CTI12_AA468180</name>
</gene>
<dbReference type="InterPro" id="IPR043502">
    <property type="entry name" value="DNA/RNA_pol_sf"/>
</dbReference>
<feature type="compositionally biased region" description="Low complexity" evidence="7">
    <location>
        <begin position="154"/>
        <end position="164"/>
    </location>
</feature>
<evidence type="ECO:0000256" key="4">
    <source>
        <dbReference type="ARBA" id="ARBA00022759"/>
    </source>
</evidence>
<evidence type="ECO:0000256" key="6">
    <source>
        <dbReference type="ARBA" id="ARBA00022918"/>
    </source>
</evidence>
<accession>A0A2U1LPN2</accession>
<reference evidence="9 10" key="1">
    <citation type="journal article" date="2018" name="Mol. Plant">
        <title>The genome of Artemisia annua provides insight into the evolution of Asteraceae family and artemisinin biosynthesis.</title>
        <authorList>
            <person name="Shen Q."/>
            <person name="Zhang L."/>
            <person name="Liao Z."/>
            <person name="Wang S."/>
            <person name="Yan T."/>
            <person name="Shi P."/>
            <person name="Liu M."/>
            <person name="Fu X."/>
            <person name="Pan Q."/>
            <person name="Wang Y."/>
            <person name="Lv Z."/>
            <person name="Lu X."/>
            <person name="Zhang F."/>
            <person name="Jiang W."/>
            <person name="Ma Y."/>
            <person name="Chen M."/>
            <person name="Hao X."/>
            <person name="Li L."/>
            <person name="Tang Y."/>
            <person name="Lv G."/>
            <person name="Zhou Y."/>
            <person name="Sun X."/>
            <person name="Brodelius P.E."/>
            <person name="Rose J.K.C."/>
            <person name="Tang K."/>
        </authorList>
    </citation>
    <scope>NUCLEOTIDE SEQUENCE [LARGE SCALE GENOMIC DNA]</scope>
    <source>
        <strain evidence="10">cv. Huhao1</strain>
        <tissue evidence="9">Leaf</tissue>
    </source>
</reference>
<proteinExistence type="predicted"/>
<keyword evidence="4" id="KW-0255">Endonuclease</keyword>
<dbReference type="EMBL" id="PKPP01008341">
    <property type="protein sequence ID" value="PWA50951.1"/>
    <property type="molecule type" value="Genomic_DNA"/>
</dbReference>
<organism evidence="9 10">
    <name type="scientific">Artemisia annua</name>
    <name type="common">Sweet wormwood</name>
    <dbReference type="NCBI Taxonomy" id="35608"/>
    <lineage>
        <taxon>Eukaryota</taxon>
        <taxon>Viridiplantae</taxon>
        <taxon>Streptophyta</taxon>
        <taxon>Embryophyta</taxon>
        <taxon>Tracheophyta</taxon>
        <taxon>Spermatophyta</taxon>
        <taxon>Magnoliopsida</taxon>
        <taxon>eudicotyledons</taxon>
        <taxon>Gunneridae</taxon>
        <taxon>Pentapetalae</taxon>
        <taxon>asterids</taxon>
        <taxon>campanulids</taxon>
        <taxon>Asterales</taxon>
        <taxon>Asteraceae</taxon>
        <taxon>Asteroideae</taxon>
        <taxon>Anthemideae</taxon>
        <taxon>Artemisiinae</taxon>
        <taxon>Artemisia</taxon>
    </lineage>
</organism>
<dbReference type="InterPro" id="IPR041373">
    <property type="entry name" value="RT_RNaseH"/>
</dbReference>
<keyword evidence="2" id="KW-0548">Nucleotidyltransferase</keyword>
<evidence type="ECO:0000313" key="9">
    <source>
        <dbReference type="EMBL" id="PWA50951.1"/>
    </source>
</evidence>
<dbReference type="GO" id="GO:0016787">
    <property type="term" value="F:hydrolase activity"/>
    <property type="evidence" value="ECO:0007669"/>
    <property type="project" value="UniProtKB-KW"/>
</dbReference>
<keyword evidence="10" id="KW-1185">Reference proteome</keyword>